<proteinExistence type="predicted"/>
<dbReference type="PANTHER" id="PTHR36833">
    <property type="entry name" value="SLR0610 PROTEIN-RELATED"/>
    <property type="match status" value="1"/>
</dbReference>
<keyword evidence="1" id="KW-0812">Transmembrane</keyword>
<evidence type="ECO:0000313" key="3">
    <source>
        <dbReference type="Proteomes" id="UP000572051"/>
    </source>
</evidence>
<keyword evidence="1" id="KW-1133">Transmembrane helix</keyword>
<protein>
    <submittedName>
        <fullName evidence="2">ABC-2 type transport system permease protein</fullName>
    </submittedName>
</protein>
<dbReference type="RefSeq" id="WP_376769757.1">
    <property type="nucleotide sequence ID" value="NZ_JACCFS010000001.1"/>
</dbReference>
<sequence>MVDLLGRVRGGRADRPGQDPSGTPVRTYLRLAWTWCRAMAQYPASLVLMSLATSLGAIAEIGAVLVVYTHAGRLAGFDVHEGLLISGLATTAFGCANMLMGSVESLGQHIRTGTLDAMLVRPVSPLVQMATDRFAPRRLGRILPAAAVTVYALAAADIDWTPGRVLALPVVVVSGTAIACAIWVIGACLQFFLPDAREAANSVTYGGQALVEYPLSVYARGVVRAATFAVPLAFVSWQPALYLLGRPDPTGLPDALRLATPLVAVSLCALAAATWRFGLRHYRSTGS</sequence>
<comment type="caution">
    <text evidence="2">The sequence shown here is derived from an EMBL/GenBank/DDBJ whole genome shotgun (WGS) entry which is preliminary data.</text>
</comment>
<gene>
    <name evidence="2" type="ORF">HNR10_003001</name>
</gene>
<feature type="transmembrane region" description="Helical" evidence="1">
    <location>
        <begin position="256"/>
        <end position="275"/>
    </location>
</feature>
<reference evidence="2 3" key="1">
    <citation type="submission" date="2020-07" db="EMBL/GenBank/DDBJ databases">
        <title>Sequencing the genomes of 1000 actinobacteria strains.</title>
        <authorList>
            <person name="Klenk H.-P."/>
        </authorList>
    </citation>
    <scope>NUCLEOTIDE SEQUENCE [LARGE SCALE GENOMIC DNA]</scope>
    <source>
        <strain evidence="2 3">DSM 44442</strain>
    </source>
</reference>
<dbReference type="Proteomes" id="UP000572051">
    <property type="component" value="Unassembled WGS sequence"/>
</dbReference>
<keyword evidence="1" id="KW-0472">Membrane</keyword>
<feature type="transmembrane region" description="Helical" evidence="1">
    <location>
        <begin position="46"/>
        <end position="71"/>
    </location>
</feature>
<feature type="transmembrane region" description="Helical" evidence="1">
    <location>
        <begin position="142"/>
        <end position="160"/>
    </location>
</feature>
<dbReference type="InterPro" id="IPR010390">
    <property type="entry name" value="ABC-2_transporter-like"/>
</dbReference>
<dbReference type="PANTHER" id="PTHR36833:SF1">
    <property type="entry name" value="INTEGRAL MEMBRANE TRANSPORT PROTEIN"/>
    <property type="match status" value="1"/>
</dbReference>
<name>A0A7Z0EN10_9ACTN</name>
<feature type="transmembrane region" description="Helical" evidence="1">
    <location>
        <begin position="83"/>
        <end position="103"/>
    </location>
</feature>
<dbReference type="AlphaFoldDB" id="A0A7Z0EN10"/>
<accession>A0A7Z0EN10</accession>
<organism evidence="2 3">
    <name type="scientific">Nocardiopsis aegyptia</name>
    <dbReference type="NCBI Taxonomy" id="220378"/>
    <lineage>
        <taxon>Bacteria</taxon>
        <taxon>Bacillati</taxon>
        <taxon>Actinomycetota</taxon>
        <taxon>Actinomycetes</taxon>
        <taxon>Streptosporangiales</taxon>
        <taxon>Nocardiopsidaceae</taxon>
        <taxon>Nocardiopsis</taxon>
    </lineage>
</organism>
<dbReference type="EMBL" id="JACCFS010000001">
    <property type="protein sequence ID" value="NYJ35120.1"/>
    <property type="molecule type" value="Genomic_DNA"/>
</dbReference>
<evidence type="ECO:0000256" key="1">
    <source>
        <dbReference type="SAM" id="Phobius"/>
    </source>
</evidence>
<feature type="transmembrane region" description="Helical" evidence="1">
    <location>
        <begin position="166"/>
        <end position="193"/>
    </location>
</feature>
<feature type="transmembrane region" description="Helical" evidence="1">
    <location>
        <begin position="222"/>
        <end position="244"/>
    </location>
</feature>
<dbReference type="Pfam" id="PF06182">
    <property type="entry name" value="ABC2_membrane_6"/>
    <property type="match status" value="1"/>
</dbReference>
<keyword evidence="3" id="KW-1185">Reference proteome</keyword>
<evidence type="ECO:0000313" key="2">
    <source>
        <dbReference type="EMBL" id="NYJ35120.1"/>
    </source>
</evidence>